<name>A0AAE1EDG0_9GAST</name>
<protein>
    <recommendedName>
        <fullName evidence="1">DUF7869 domain-containing protein</fullName>
    </recommendedName>
</protein>
<gene>
    <name evidence="2" type="ORF">RRG08_001928</name>
</gene>
<dbReference type="InterPro" id="IPR057191">
    <property type="entry name" value="DUF7869"/>
</dbReference>
<dbReference type="EMBL" id="JAWDGP010000218">
    <property type="protein sequence ID" value="KAK3802665.1"/>
    <property type="molecule type" value="Genomic_DNA"/>
</dbReference>
<keyword evidence="3" id="KW-1185">Reference proteome</keyword>
<dbReference type="PANTHER" id="PTHR10773:SF19">
    <property type="match status" value="1"/>
</dbReference>
<dbReference type="AlphaFoldDB" id="A0AAE1EDG0"/>
<feature type="domain" description="DUF7869" evidence="1">
    <location>
        <begin position="161"/>
        <end position="281"/>
    </location>
</feature>
<proteinExistence type="predicted"/>
<evidence type="ECO:0000313" key="2">
    <source>
        <dbReference type="EMBL" id="KAK3802665.1"/>
    </source>
</evidence>
<evidence type="ECO:0000313" key="3">
    <source>
        <dbReference type="Proteomes" id="UP001283361"/>
    </source>
</evidence>
<comment type="caution">
    <text evidence="2">The sequence shown here is derived from an EMBL/GenBank/DDBJ whole genome shotgun (WGS) entry which is preliminary data.</text>
</comment>
<evidence type="ECO:0000259" key="1">
    <source>
        <dbReference type="Pfam" id="PF25273"/>
    </source>
</evidence>
<accession>A0AAE1EDG0</accession>
<reference evidence="2" key="1">
    <citation type="journal article" date="2023" name="G3 (Bethesda)">
        <title>A reference genome for the long-term kleptoplast-retaining sea slug Elysia crispata morphotype clarki.</title>
        <authorList>
            <person name="Eastman K.E."/>
            <person name="Pendleton A.L."/>
            <person name="Shaikh M.A."/>
            <person name="Suttiyut T."/>
            <person name="Ogas R."/>
            <person name="Tomko P."/>
            <person name="Gavelis G."/>
            <person name="Widhalm J.R."/>
            <person name="Wisecaver J.H."/>
        </authorList>
    </citation>
    <scope>NUCLEOTIDE SEQUENCE</scope>
    <source>
        <strain evidence="2">ECLA1</strain>
    </source>
</reference>
<organism evidence="2 3">
    <name type="scientific">Elysia crispata</name>
    <name type="common">lettuce slug</name>
    <dbReference type="NCBI Taxonomy" id="231223"/>
    <lineage>
        <taxon>Eukaryota</taxon>
        <taxon>Metazoa</taxon>
        <taxon>Spiralia</taxon>
        <taxon>Lophotrochozoa</taxon>
        <taxon>Mollusca</taxon>
        <taxon>Gastropoda</taxon>
        <taxon>Heterobranchia</taxon>
        <taxon>Euthyneura</taxon>
        <taxon>Panpulmonata</taxon>
        <taxon>Sacoglossa</taxon>
        <taxon>Placobranchoidea</taxon>
        <taxon>Plakobranchidae</taxon>
        <taxon>Elysia</taxon>
    </lineage>
</organism>
<sequence>MWLLYLEKYELTEREKYTRNEAENMKPIVTYSFYKDIFFTEFNLGFGRPKSDTCLICDRIATCLLNPNIQDDERDSLTREKELHLRKAESAYKLLSEKSKLAKTNPKYDVFTFDFQQNLPCPNLSLSDIFYTRLLWTYNFGVHDCSSDDGIMHIWSEHTAARGSSEVCSSLMKTVLERKRGEFLVFFSDGCGGQNKNKSMNFFCQKLVEMGIYKSVDHIFLQRGHTFLPNDRDFSSIELRKRKEMPLIPKEWIKIIKESRLSKSFIVKEMTQEDFQDFKKASDETIKSTWKSETGESIRYRDVMWFSYGQSEEIDETKPTEHKGQVWCRYTCSPFENWKKVPIFKRNQTATANVSLKYRQCLGVKAPKLRDLQALGKKKVLPEYAVEFYNSLTVMGEGVDNENDEDYDEQ</sequence>
<dbReference type="Pfam" id="PF25273">
    <property type="entry name" value="DUF7869"/>
    <property type="match status" value="1"/>
</dbReference>
<dbReference type="Proteomes" id="UP001283361">
    <property type="component" value="Unassembled WGS sequence"/>
</dbReference>
<dbReference type="PANTHER" id="PTHR10773">
    <property type="entry name" value="DNA-DIRECTED RNA POLYMERASES I, II, AND III SUBUNIT RPABC2"/>
    <property type="match status" value="1"/>
</dbReference>